<keyword evidence="4" id="KW-1185">Reference proteome</keyword>
<dbReference type="SUPFAM" id="SSF53720">
    <property type="entry name" value="ALDH-like"/>
    <property type="match status" value="2"/>
</dbReference>
<dbReference type="InterPro" id="IPR016162">
    <property type="entry name" value="Ald_DH_N"/>
</dbReference>
<accession>A0A067BQT9</accession>
<protein>
    <recommendedName>
        <fullName evidence="2">Aldehyde dehydrogenase domain-containing protein</fullName>
    </recommendedName>
</protein>
<dbReference type="InterPro" id="IPR010061">
    <property type="entry name" value="MeMal-semiAld_DH"/>
</dbReference>
<dbReference type="Gene3D" id="3.40.309.10">
    <property type="entry name" value="Aldehyde Dehydrogenase, Chain A, domain 2"/>
    <property type="match status" value="1"/>
</dbReference>
<evidence type="ECO:0000313" key="3">
    <source>
        <dbReference type="EMBL" id="KDO20623.1"/>
    </source>
</evidence>
<evidence type="ECO:0000256" key="1">
    <source>
        <dbReference type="ARBA" id="ARBA00009986"/>
    </source>
</evidence>
<reference evidence="3 4" key="1">
    <citation type="journal article" date="2013" name="PLoS Genet.">
        <title>Distinctive expansion of potential virulence genes in the genome of the oomycete fish pathogen Saprolegnia parasitica.</title>
        <authorList>
            <person name="Jiang R.H."/>
            <person name="de Bruijn I."/>
            <person name="Haas B.J."/>
            <person name="Belmonte R."/>
            <person name="Lobach L."/>
            <person name="Christie J."/>
            <person name="van den Ackerveken G."/>
            <person name="Bottin A."/>
            <person name="Bulone V."/>
            <person name="Diaz-Moreno S.M."/>
            <person name="Dumas B."/>
            <person name="Fan L."/>
            <person name="Gaulin E."/>
            <person name="Govers F."/>
            <person name="Grenville-Briggs L.J."/>
            <person name="Horner N.R."/>
            <person name="Levin J.Z."/>
            <person name="Mammella M."/>
            <person name="Meijer H.J."/>
            <person name="Morris P."/>
            <person name="Nusbaum C."/>
            <person name="Oome S."/>
            <person name="Phillips A.J."/>
            <person name="van Rooyen D."/>
            <person name="Rzeszutek E."/>
            <person name="Saraiva M."/>
            <person name="Secombes C.J."/>
            <person name="Seidl M.F."/>
            <person name="Snel B."/>
            <person name="Stassen J.H."/>
            <person name="Sykes S."/>
            <person name="Tripathy S."/>
            <person name="van den Berg H."/>
            <person name="Vega-Arreguin J.C."/>
            <person name="Wawra S."/>
            <person name="Young S.K."/>
            <person name="Zeng Q."/>
            <person name="Dieguez-Uribeondo J."/>
            <person name="Russ C."/>
            <person name="Tyler B.M."/>
            <person name="van West P."/>
        </authorList>
    </citation>
    <scope>NUCLEOTIDE SEQUENCE [LARGE SCALE GENOMIC DNA]</scope>
    <source>
        <strain evidence="3 4">CBS 223.65</strain>
    </source>
</reference>
<dbReference type="GO" id="GO:0006574">
    <property type="term" value="P:L-valine catabolic process"/>
    <property type="evidence" value="ECO:0007669"/>
    <property type="project" value="TreeGrafter"/>
</dbReference>
<dbReference type="OrthoDB" id="310895at2759"/>
<evidence type="ECO:0000313" key="4">
    <source>
        <dbReference type="Proteomes" id="UP000030745"/>
    </source>
</evidence>
<dbReference type="KEGG" id="spar:SPRG_21223"/>
<dbReference type="Proteomes" id="UP000030745">
    <property type="component" value="Unassembled WGS sequence"/>
</dbReference>
<feature type="domain" description="Aldehyde dehydrogenase" evidence="2">
    <location>
        <begin position="100"/>
        <end position="220"/>
    </location>
</feature>
<dbReference type="Pfam" id="PF00171">
    <property type="entry name" value="Aldedh"/>
    <property type="match status" value="2"/>
</dbReference>
<dbReference type="Gene3D" id="3.40.605.10">
    <property type="entry name" value="Aldehyde Dehydrogenase, Chain A, domain 1"/>
    <property type="match status" value="2"/>
</dbReference>
<dbReference type="InterPro" id="IPR016161">
    <property type="entry name" value="Ald_DH/histidinol_DH"/>
</dbReference>
<dbReference type="GO" id="GO:0005739">
    <property type="term" value="C:mitochondrion"/>
    <property type="evidence" value="ECO:0007669"/>
    <property type="project" value="TreeGrafter"/>
</dbReference>
<dbReference type="RefSeq" id="XP_012208695.1">
    <property type="nucleotide sequence ID" value="XM_012353305.1"/>
</dbReference>
<dbReference type="VEuPathDB" id="FungiDB:SPRG_21223"/>
<dbReference type="GO" id="GO:0004491">
    <property type="term" value="F:methylmalonate-semialdehyde dehydrogenase (acylating, NAD) activity"/>
    <property type="evidence" value="ECO:0007669"/>
    <property type="project" value="InterPro"/>
</dbReference>
<organism evidence="3 4">
    <name type="scientific">Saprolegnia parasitica (strain CBS 223.65)</name>
    <dbReference type="NCBI Taxonomy" id="695850"/>
    <lineage>
        <taxon>Eukaryota</taxon>
        <taxon>Sar</taxon>
        <taxon>Stramenopiles</taxon>
        <taxon>Oomycota</taxon>
        <taxon>Saprolegniomycetes</taxon>
        <taxon>Saprolegniales</taxon>
        <taxon>Saprolegniaceae</taxon>
        <taxon>Saprolegnia</taxon>
    </lineage>
</organism>
<dbReference type="EMBL" id="KK583307">
    <property type="protein sequence ID" value="KDO20623.1"/>
    <property type="molecule type" value="Genomic_DNA"/>
</dbReference>
<proteinExistence type="inferred from homology"/>
<dbReference type="STRING" id="695850.A0A067BQT9"/>
<dbReference type="AlphaFoldDB" id="A0A067BQT9"/>
<dbReference type="InterPro" id="IPR016163">
    <property type="entry name" value="Ald_DH_C"/>
</dbReference>
<dbReference type="InterPro" id="IPR015590">
    <property type="entry name" value="Aldehyde_DH_dom"/>
</dbReference>
<sequence>MLRSLTSSPVLRRASTRAFSAAPERVPNFINGQFVQSKTTKWIDVRNPATNEVVCQVPETTPEELQAAADAAKVAFKTWKEVPVQHRQRVMLKLQQLVPKYPNGNFVGPTLLNNVDISNPSYVEELFGPVLVCNSVETLDDAIELINANPYGNGTSIFTQSGPAARKFQHEIDVGQVGINVPIPVPLPFFSFTGSRSSIRGDLHFYGKQGVMFYTQTKTITAQWEFGKKTQYGTVMPTLGKK</sequence>
<dbReference type="PANTHER" id="PTHR43866">
    <property type="entry name" value="MALONATE-SEMIALDEHYDE DEHYDROGENASE"/>
    <property type="match status" value="1"/>
</dbReference>
<feature type="domain" description="Aldehyde dehydrogenase" evidence="2">
    <location>
        <begin position="34"/>
        <end position="98"/>
    </location>
</feature>
<gene>
    <name evidence="3" type="ORF">SPRG_21223</name>
</gene>
<dbReference type="GO" id="GO:0006210">
    <property type="term" value="P:thymine catabolic process"/>
    <property type="evidence" value="ECO:0007669"/>
    <property type="project" value="TreeGrafter"/>
</dbReference>
<comment type="similarity">
    <text evidence="1">Belongs to the aldehyde dehydrogenase family.</text>
</comment>
<evidence type="ECO:0000259" key="2">
    <source>
        <dbReference type="Pfam" id="PF00171"/>
    </source>
</evidence>
<dbReference type="GeneID" id="24142054"/>
<dbReference type="PANTHER" id="PTHR43866:SF3">
    <property type="entry name" value="METHYLMALONATE-SEMIALDEHYDE DEHYDROGENASE [ACYLATING], MITOCHONDRIAL"/>
    <property type="match status" value="1"/>
</dbReference>
<name>A0A067BQT9_SAPPC</name>